<keyword evidence="1" id="KW-0687">Ribonucleoprotein</keyword>
<reference evidence="1" key="1">
    <citation type="journal article" date="2018" name="Molecules">
        <title>Complete Chloroplast Genomes of Papaver rhoeas and Papaver orientale: Molecular Structures, Comparative Analysis, and Phylogenetic Analysis.</title>
        <authorList>
            <person name="Zhou J."/>
            <person name="Cui Y."/>
            <person name="Chen X."/>
            <person name="Li Y."/>
            <person name="Xu Z."/>
            <person name="Duan B."/>
            <person name="Li Y."/>
            <person name="Song J."/>
            <person name="Yao H."/>
        </authorList>
    </citation>
    <scope>NUCLEOTIDE SEQUENCE</scope>
</reference>
<keyword evidence="1" id="KW-0934">Plastid</keyword>
<evidence type="ECO:0000313" key="1">
    <source>
        <dbReference type="EMBL" id="AWD30723.1"/>
    </source>
</evidence>
<organism evidence="1">
    <name type="scientific">Papaver orientale</name>
    <name type="common">Oriental poppy</name>
    <dbReference type="NCBI Taxonomy" id="22694"/>
    <lineage>
        <taxon>Eukaryota</taxon>
        <taxon>Viridiplantae</taxon>
        <taxon>Streptophyta</taxon>
        <taxon>Embryophyta</taxon>
        <taxon>Tracheophyta</taxon>
        <taxon>Spermatophyta</taxon>
        <taxon>Magnoliopsida</taxon>
        <taxon>Ranunculales</taxon>
        <taxon>Papaveraceae</taxon>
        <taxon>Papaveroideae</taxon>
        <taxon>Papaver</taxon>
    </lineage>
</organism>
<protein>
    <submittedName>
        <fullName evidence="1">Ribosomal protein S15</fullName>
    </submittedName>
</protein>
<sequence length="24" mass="3036">MIKKCIHLSYFARRKRRKQGVRFL</sequence>
<geneLocation type="chloroplast" evidence="1"/>
<dbReference type="GeneID" id="36944031"/>
<dbReference type="EMBL" id="MF943222">
    <property type="protein sequence ID" value="AWD30723.1"/>
    <property type="molecule type" value="Genomic_DNA"/>
</dbReference>
<dbReference type="RefSeq" id="YP_009488320.1">
    <property type="nucleotide sequence ID" value="NC_037832.1"/>
</dbReference>
<proteinExistence type="predicted"/>
<dbReference type="AlphaFoldDB" id="A0A2S1CFM7"/>
<keyword evidence="1" id="KW-0150">Chloroplast</keyword>
<dbReference type="GO" id="GO:0005840">
    <property type="term" value="C:ribosome"/>
    <property type="evidence" value="ECO:0007669"/>
    <property type="project" value="UniProtKB-KW"/>
</dbReference>
<keyword evidence="1" id="KW-0689">Ribosomal protein</keyword>
<accession>A0A2S1CFM7</accession>
<gene>
    <name evidence="1" type="primary">rps15</name>
    <name evidence="1" type="ORF">DFYS_114</name>
</gene>
<name>A0A2S1CFM7_PAPOR</name>